<dbReference type="Proteomes" id="UP000223694">
    <property type="component" value="Segment"/>
</dbReference>
<evidence type="ECO:0000256" key="1">
    <source>
        <dbReference type="SAM" id="Phobius"/>
    </source>
</evidence>
<dbReference type="EMBL" id="KY705274">
    <property type="protein sequence ID" value="ARU14071.1"/>
    <property type="molecule type" value="Genomic_DNA"/>
</dbReference>
<accession>A0A286QQ79</accession>
<keyword evidence="3" id="KW-1185">Reference proteome</keyword>
<reference evidence="2 3" key="1">
    <citation type="journal article" date="2017" name="Front. Microbiol.">
        <title>Global Survey and Genome Exploration of Bacteriophages Infecting the Lactic Acid Bacterium Streptococcus thermophilus.</title>
        <authorList>
            <person name="McDonnell B."/>
            <person name="Mahony J."/>
            <person name="Hanemaaijer L."/>
            <person name="Neve H."/>
            <person name="Noben J.-P."/>
            <person name="Lugli G.A."/>
            <person name="Ventura M."/>
            <person name="Kouwen T.R."/>
            <person name="van Sinderen D."/>
        </authorList>
    </citation>
    <scope>NUCLEOTIDE SEQUENCE [LARGE SCALE GENOMIC DNA]</scope>
</reference>
<sequence>MHKKGIHIKKVGYFSRLFFLCHVNSSIAFSIMLSMSCRFSNFFKCWKLF</sequence>
<feature type="transmembrane region" description="Helical" evidence="1">
    <location>
        <begin position="12"/>
        <end position="35"/>
    </location>
</feature>
<evidence type="ECO:0000313" key="2">
    <source>
        <dbReference type="EMBL" id="ARU14071.1"/>
    </source>
</evidence>
<keyword evidence="1" id="KW-0812">Transmembrane</keyword>
<evidence type="ECO:0000313" key="3">
    <source>
        <dbReference type="Proteomes" id="UP000223694"/>
    </source>
</evidence>
<keyword evidence="1" id="KW-0472">Membrane</keyword>
<gene>
    <name evidence="2" type="ORF">P7631_28</name>
</gene>
<proteinExistence type="predicted"/>
<name>A0A286QQ79_9CAUD</name>
<keyword evidence="1" id="KW-1133">Transmembrane helix</keyword>
<organism evidence="2 3">
    <name type="scientific">Streptococcus phage P7631</name>
    <dbReference type="NCBI Taxonomy" id="1971433"/>
    <lineage>
        <taxon>Viruses</taxon>
        <taxon>Duplodnaviria</taxon>
        <taxon>Heunggongvirae</taxon>
        <taxon>Uroviricota</taxon>
        <taxon>Caudoviricetes</taxon>
        <taxon>Aliceevansviridae</taxon>
        <taxon>Moineauvirus</taxon>
        <taxon>Moineauvirus P7631</taxon>
    </lineage>
</organism>
<protein>
    <submittedName>
        <fullName evidence="2">Uncharacterized protein</fullName>
    </submittedName>
</protein>